<sequence length="488" mass="54291">MVGTGANTPAGGSGSGSPVILPISPPTPPGRPAPRPSRNFRNLAATQDDEDAFDIRKEREKIPTIKFTSVFGSVAHMVKGALGGGILSGHVSYMKGGVAVAIPLNIFFGIYMGYCLLLLVQSAQVLYRRSRIPVMSYADVGEASFMMFPNTKVQNWARVFRYLIDFVICVDLFGSCCCYQIIIAKSIKQLVEDTADSAFYGAHEGYPNLRVYLAAMIPLVILICLIRHLKYLAPFSIAANCVIVLCIGMSIYYMFTFNPRFENLRAYTSLYGLMEYIGMSVFSMSCSGVVIPIEANMNRPDLYPIALFAGMASIIVCVFLISFSGYVAFLDASEPPITINFPMTTFPKLLKGLIAAMIYVTHALNFWVPFNLCFYYLKRLHRPETHQRWEYIYRSIFVTLIAVTAIVFPDINAIMGFIGCFCLSNMAFIWPNLITLMVIWHRPGLGAMKWRLWRGIVLIGLGLFIFFCGSMVNAMELVSVFIAMNVSG</sequence>
<proteinExistence type="predicted"/>
<organism evidence="1 2">
    <name type="scientific">Mythimna loreyi</name>
    <dbReference type="NCBI Taxonomy" id="667449"/>
    <lineage>
        <taxon>Eukaryota</taxon>
        <taxon>Metazoa</taxon>
        <taxon>Ecdysozoa</taxon>
        <taxon>Arthropoda</taxon>
        <taxon>Hexapoda</taxon>
        <taxon>Insecta</taxon>
        <taxon>Pterygota</taxon>
        <taxon>Neoptera</taxon>
        <taxon>Endopterygota</taxon>
        <taxon>Lepidoptera</taxon>
        <taxon>Glossata</taxon>
        <taxon>Ditrysia</taxon>
        <taxon>Noctuoidea</taxon>
        <taxon>Noctuidae</taxon>
        <taxon>Noctuinae</taxon>
        <taxon>Hadenini</taxon>
        <taxon>Mythimna</taxon>
    </lineage>
</organism>
<keyword evidence="2" id="KW-1185">Reference proteome</keyword>
<dbReference type="EMBL" id="CM056802">
    <property type="protein sequence ID" value="KAJ8708050.1"/>
    <property type="molecule type" value="Genomic_DNA"/>
</dbReference>
<comment type="caution">
    <text evidence="1">The sequence shown here is derived from an EMBL/GenBank/DDBJ whole genome shotgun (WGS) entry which is preliminary data.</text>
</comment>
<accession>A0ACC2Q4E6</accession>
<dbReference type="Proteomes" id="UP001231649">
    <property type="component" value="Chromosome 26"/>
</dbReference>
<evidence type="ECO:0000313" key="1">
    <source>
        <dbReference type="EMBL" id="KAJ8708050.1"/>
    </source>
</evidence>
<name>A0ACC2Q4E6_9NEOP</name>
<protein>
    <submittedName>
        <fullName evidence="1">Uncharacterized protein</fullName>
    </submittedName>
</protein>
<reference evidence="1" key="1">
    <citation type="submission" date="2023-03" db="EMBL/GenBank/DDBJ databases">
        <title>Chromosome-level genomes of two armyworms, Mythimna separata and Mythimna loreyi, provide insights into the biosynthesis and reception of sex pheromones.</title>
        <authorList>
            <person name="Zhao H."/>
        </authorList>
    </citation>
    <scope>NUCLEOTIDE SEQUENCE</scope>
    <source>
        <strain evidence="1">BeijingLab</strain>
    </source>
</reference>
<evidence type="ECO:0000313" key="2">
    <source>
        <dbReference type="Proteomes" id="UP001231649"/>
    </source>
</evidence>
<gene>
    <name evidence="1" type="ORF">PYW08_010416</name>
</gene>